<dbReference type="Gene3D" id="1.20.1510.10">
    <property type="entry name" value="Cation efflux protein transmembrane domain"/>
    <property type="match status" value="1"/>
</dbReference>
<dbReference type="InterPro" id="IPR050681">
    <property type="entry name" value="CDF/SLC30A"/>
</dbReference>
<keyword evidence="5 8" id="KW-1133">Transmembrane helix</keyword>
<evidence type="ECO:0000256" key="5">
    <source>
        <dbReference type="ARBA" id="ARBA00022989"/>
    </source>
</evidence>
<feature type="transmembrane region" description="Helical" evidence="8">
    <location>
        <begin position="176"/>
        <end position="194"/>
    </location>
</feature>
<name>A0ABY2DY78_9MICO</name>
<sequence>MTATGRHRKRLIAVLCITGSVMVAQAVGAWISGSLALLADAGHMLTDSAGLAIALVAASLAMRPATDARTYGWQRAEVLAALANATILCAVGVLVIREAFLRWNTEPEIQGGLMLWVAVGGAVANAVSLIILLRASGESLNMRGAYLEVLGDLLGSIAVIVAAIVILTTGWLRADALASFAIGVLILPRAVSLLRDVARVLMEATPQGVDLSEVRSHMEALPGVEEVHDLHVWTITSGVPVLSAHVVLDSAEVDRELECAALDSLADCLRGHFDVDHCTFQIEPQGHAHHEHALHA</sequence>
<evidence type="ECO:0000259" key="10">
    <source>
        <dbReference type="Pfam" id="PF16916"/>
    </source>
</evidence>
<keyword evidence="3" id="KW-0813">Transport</keyword>
<reference evidence="11 12" key="1">
    <citation type="submission" date="2019-03" db="EMBL/GenBank/DDBJ databases">
        <title>Genomic features of bacteria from cold environments.</title>
        <authorList>
            <person name="Shen L."/>
        </authorList>
    </citation>
    <scope>NUCLEOTIDE SEQUENCE [LARGE SCALE GENOMIC DNA]</scope>
    <source>
        <strain evidence="12">T3246-1</strain>
    </source>
</reference>
<dbReference type="Pfam" id="PF01545">
    <property type="entry name" value="Cation_efflux"/>
    <property type="match status" value="1"/>
</dbReference>
<evidence type="ECO:0000256" key="8">
    <source>
        <dbReference type="SAM" id="Phobius"/>
    </source>
</evidence>
<comment type="caution">
    <text evidence="11">The sequence shown here is derived from an EMBL/GenBank/DDBJ whole genome shotgun (WGS) entry which is preliminary data.</text>
</comment>
<dbReference type="Pfam" id="PF16916">
    <property type="entry name" value="ZT_dimer"/>
    <property type="match status" value="1"/>
</dbReference>
<feature type="domain" description="Cation efflux protein cytoplasmic" evidence="10">
    <location>
        <begin position="206"/>
        <end position="284"/>
    </location>
</feature>
<dbReference type="PANTHER" id="PTHR11562:SF17">
    <property type="entry name" value="RE54080P-RELATED"/>
    <property type="match status" value="1"/>
</dbReference>
<feature type="transmembrane region" description="Helical" evidence="8">
    <location>
        <begin position="12"/>
        <end position="37"/>
    </location>
</feature>
<evidence type="ECO:0000313" key="11">
    <source>
        <dbReference type="EMBL" id="TDE88555.1"/>
    </source>
</evidence>
<organism evidence="11 12">
    <name type="scientific">Occultella glacieicola</name>
    <dbReference type="NCBI Taxonomy" id="2518684"/>
    <lineage>
        <taxon>Bacteria</taxon>
        <taxon>Bacillati</taxon>
        <taxon>Actinomycetota</taxon>
        <taxon>Actinomycetes</taxon>
        <taxon>Micrococcales</taxon>
        <taxon>Ruaniaceae</taxon>
        <taxon>Occultella</taxon>
    </lineage>
</organism>
<feature type="transmembrane region" description="Helical" evidence="8">
    <location>
        <begin position="145"/>
        <end position="170"/>
    </location>
</feature>
<keyword evidence="4 8" id="KW-0812">Transmembrane</keyword>
<evidence type="ECO:0000313" key="12">
    <source>
        <dbReference type="Proteomes" id="UP000504882"/>
    </source>
</evidence>
<evidence type="ECO:0000256" key="7">
    <source>
        <dbReference type="ARBA" id="ARBA00023136"/>
    </source>
</evidence>
<comment type="subcellular location">
    <subcellularLocation>
        <location evidence="1">Membrane</location>
        <topology evidence="1">Multi-pass membrane protein</topology>
    </subcellularLocation>
</comment>
<keyword evidence="7 8" id="KW-0472">Membrane</keyword>
<evidence type="ECO:0000259" key="9">
    <source>
        <dbReference type="Pfam" id="PF01545"/>
    </source>
</evidence>
<dbReference type="SUPFAM" id="SSF160240">
    <property type="entry name" value="Cation efflux protein cytoplasmic domain-like"/>
    <property type="match status" value="1"/>
</dbReference>
<feature type="transmembrane region" description="Helical" evidence="8">
    <location>
        <begin position="113"/>
        <end position="133"/>
    </location>
</feature>
<evidence type="ECO:0000256" key="4">
    <source>
        <dbReference type="ARBA" id="ARBA00022692"/>
    </source>
</evidence>
<gene>
    <name evidence="11" type="ORF">EXU48_22790</name>
</gene>
<dbReference type="InterPro" id="IPR036837">
    <property type="entry name" value="Cation_efflux_CTD_sf"/>
</dbReference>
<feature type="transmembrane region" description="Helical" evidence="8">
    <location>
        <begin position="49"/>
        <end position="66"/>
    </location>
</feature>
<evidence type="ECO:0000256" key="6">
    <source>
        <dbReference type="ARBA" id="ARBA00023065"/>
    </source>
</evidence>
<keyword evidence="12" id="KW-1185">Reference proteome</keyword>
<feature type="domain" description="Cation efflux protein transmembrane" evidence="9">
    <location>
        <begin position="11"/>
        <end position="202"/>
    </location>
</feature>
<dbReference type="InterPro" id="IPR027469">
    <property type="entry name" value="Cation_efflux_TMD_sf"/>
</dbReference>
<comment type="similarity">
    <text evidence="2">Belongs to the cation diffusion facilitator (CDF) transporter (TC 2.A.4) family. SLC30A subfamily.</text>
</comment>
<dbReference type="InterPro" id="IPR027470">
    <property type="entry name" value="Cation_efflux_CTD"/>
</dbReference>
<feature type="transmembrane region" description="Helical" evidence="8">
    <location>
        <begin position="78"/>
        <end position="101"/>
    </location>
</feature>
<protein>
    <submittedName>
        <fullName evidence="11">Cation transporter</fullName>
    </submittedName>
</protein>
<dbReference type="SUPFAM" id="SSF161111">
    <property type="entry name" value="Cation efflux protein transmembrane domain-like"/>
    <property type="match status" value="1"/>
</dbReference>
<evidence type="ECO:0000256" key="2">
    <source>
        <dbReference type="ARBA" id="ARBA00008873"/>
    </source>
</evidence>
<keyword evidence="6" id="KW-0406">Ion transport</keyword>
<dbReference type="NCBIfam" id="TIGR01297">
    <property type="entry name" value="CDF"/>
    <property type="match status" value="1"/>
</dbReference>
<dbReference type="InterPro" id="IPR058533">
    <property type="entry name" value="Cation_efflux_TM"/>
</dbReference>
<dbReference type="Proteomes" id="UP000504882">
    <property type="component" value="Unassembled WGS sequence"/>
</dbReference>
<dbReference type="RefSeq" id="WP_133109995.1">
    <property type="nucleotide sequence ID" value="NZ_SMNA01000016.1"/>
</dbReference>
<evidence type="ECO:0000256" key="3">
    <source>
        <dbReference type="ARBA" id="ARBA00022448"/>
    </source>
</evidence>
<accession>A0ABY2DY78</accession>
<proteinExistence type="inferred from homology"/>
<dbReference type="EMBL" id="SMNA01000016">
    <property type="protein sequence ID" value="TDE88555.1"/>
    <property type="molecule type" value="Genomic_DNA"/>
</dbReference>
<dbReference type="PANTHER" id="PTHR11562">
    <property type="entry name" value="CATION EFFLUX PROTEIN/ ZINC TRANSPORTER"/>
    <property type="match status" value="1"/>
</dbReference>
<dbReference type="InterPro" id="IPR002524">
    <property type="entry name" value="Cation_efflux"/>
</dbReference>
<evidence type="ECO:0000256" key="1">
    <source>
        <dbReference type="ARBA" id="ARBA00004141"/>
    </source>
</evidence>